<evidence type="ECO:0000256" key="3">
    <source>
        <dbReference type="ARBA" id="ARBA00022989"/>
    </source>
</evidence>
<dbReference type="Pfam" id="PF05090">
    <property type="entry name" value="HTTM"/>
    <property type="match status" value="1"/>
</dbReference>
<feature type="domain" description="HTTM-like" evidence="6">
    <location>
        <begin position="19"/>
        <end position="285"/>
    </location>
</feature>
<name>E8UBB4_DEIML</name>
<dbReference type="GO" id="GO:0012505">
    <property type="term" value="C:endomembrane system"/>
    <property type="evidence" value="ECO:0007669"/>
    <property type="project" value="UniProtKB-SubCell"/>
</dbReference>
<dbReference type="HOGENOM" id="CLU_045120_0_0_0"/>
<keyword evidence="8" id="KW-1185">Reference proteome</keyword>
<dbReference type="EMBL" id="CP002454">
    <property type="protein sequence ID" value="ADV68353.1"/>
    <property type="molecule type" value="Genomic_DNA"/>
</dbReference>
<evidence type="ECO:0000259" key="6">
    <source>
        <dbReference type="SMART" id="SM00752"/>
    </source>
</evidence>
<dbReference type="STRING" id="709986.Deima_2723"/>
<evidence type="ECO:0000256" key="5">
    <source>
        <dbReference type="SAM" id="Phobius"/>
    </source>
</evidence>
<dbReference type="Proteomes" id="UP000008635">
    <property type="component" value="Chromosome"/>
</dbReference>
<sequence>MTLTAHLPALRVRLERAFDVPDAPRKLLNVRRIVAATLLIKGLIDLPQIQALYGNHGLLPWVINDLQLDAWLPRLGGLAVRLAPLGVTPEALVNVTYGAYLLALLALLLNWAPRLNGPVAMLTHLALVNSSAFNAYGVDLYAKVALFHTALSAFTRADGPSLGAAVVWRAAQAQLAWTYFSAGWHKAQGEQWWTGEAIWRALQTPQLQMLDTTWLAQVPWLATLVAWGTLALELGYVLFIWPRATRPVWLAGTLAMHVGIAALLGLPVFAFVMMTLNVALFGQGIGRRRTSAPAG</sequence>
<evidence type="ECO:0000313" key="7">
    <source>
        <dbReference type="EMBL" id="ADV68353.1"/>
    </source>
</evidence>
<evidence type="ECO:0000256" key="1">
    <source>
        <dbReference type="ARBA" id="ARBA00004127"/>
    </source>
</evidence>
<gene>
    <name evidence="7" type="ordered locus">Deima_2723</name>
</gene>
<keyword evidence="2 5" id="KW-0812">Transmembrane</keyword>
<feature type="transmembrane region" description="Helical" evidence="5">
    <location>
        <begin position="91"/>
        <end position="112"/>
    </location>
</feature>
<dbReference type="InterPro" id="IPR052964">
    <property type="entry name" value="Sporulation_signal_mat"/>
</dbReference>
<dbReference type="OrthoDB" id="1496138at2"/>
<dbReference type="PANTHER" id="PTHR39535">
    <property type="entry name" value="SPORULATION-DELAYING PROTEIN SDPB"/>
    <property type="match status" value="1"/>
</dbReference>
<dbReference type="PANTHER" id="PTHR39535:SF2">
    <property type="entry name" value="HTTM DOMAIN-CONTAINING PROTEIN"/>
    <property type="match status" value="1"/>
</dbReference>
<reference evidence="8" key="2">
    <citation type="submission" date="2011-01" db="EMBL/GenBank/DDBJ databases">
        <title>The complete genome of Deinococcus maricopensis DSM 21211.</title>
        <authorList>
            <consortium name="US DOE Joint Genome Institute (JGI-PGF)"/>
            <person name="Lucas S."/>
            <person name="Copeland A."/>
            <person name="Lapidus A."/>
            <person name="Goodwin L."/>
            <person name="Pitluck S."/>
            <person name="Kyrpides N."/>
            <person name="Mavromatis K."/>
            <person name="Pagani I."/>
            <person name="Ivanova N."/>
            <person name="Ovchinnikova G."/>
            <person name="Zeytun A."/>
            <person name="Detter J.C."/>
            <person name="Han C."/>
            <person name="Land M."/>
            <person name="Hauser L."/>
            <person name="Markowitz V."/>
            <person name="Cheng J.-F."/>
            <person name="Hugenholtz P."/>
            <person name="Woyke T."/>
            <person name="Wu D."/>
            <person name="Pukall R."/>
            <person name="Gehrich-Schroeter G."/>
            <person name="Brambilla E."/>
            <person name="Klenk H.-P."/>
            <person name="Eisen J.A."/>
        </authorList>
    </citation>
    <scope>NUCLEOTIDE SEQUENCE [LARGE SCALE GENOMIC DNA]</scope>
    <source>
        <strain evidence="8">DSM 21211 / LMG 22137 / NRRL B-23946 / LB-34</strain>
    </source>
</reference>
<comment type="subcellular location">
    <subcellularLocation>
        <location evidence="1">Endomembrane system</location>
        <topology evidence="1">Multi-pass membrane protein</topology>
    </subcellularLocation>
</comment>
<dbReference type="eggNOG" id="COG3011">
    <property type="taxonomic scope" value="Bacteria"/>
</dbReference>
<dbReference type="InterPro" id="IPR011020">
    <property type="entry name" value="HTTM-like"/>
</dbReference>
<organism evidence="7 8">
    <name type="scientific">Deinococcus maricopensis (strain DSM 21211 / LMG 22137 / NRRL B-23946 / LB-34)</name>
    <dbReference type="NCBI Taxonomy" id="709986"/>
    <lineage>
        <taxon>Bacteria</taxon>
        <taxon>Thermotogati</taxon>
        <taxon>Deinococcota</taxon>
        <taxon>Deinococci</taxon>
        <taxon>Deinococcales</taxon>
        <taxon>Deinococcaceae</taxon>
        <taxon>Deinococcus</taxon>
    </lineage>
</organism>
<dbReference type="AlphaFoldDB" id="E8UBB4"/>
<accession>E8UBB4</accession>
<reference evidence="7 8" key="1">
    <citation type="journal article" date="2011" name="Stand. Genomic Sci.">
        <title>Complete genome sequence of Deinococcus maricopensis type strain (LB-34).</title>
        <authorList>
            <person name="Pukall R."/>
            <person name="Zeytun A."/>
            <person name="Lucas S."/>
            <person name="Lapidus A."/>
            <person name="Hammon N."/>
            <person name="Deshpande S."/>
            <person name="Nolan M."/>
            <person name="Cheng J.F."/>
            <person name="Pitluck S."/>
            <person name="Liolios K."/>
            <person name="Pagani I."/>
            <person name="Mikhailova N."/>
            <person name="Ivanova N."/>
            <person name="Mavromatis K."/>
            <person name="Pati A."/>
            <person name="Tapia R."/>
            <person name="Han C."/>
            <person name="Goodwin L."/>
            <person name="Chen A."/>
            <person name="Palaniappan K."/>
            <person name="Land M."/>
            <person name="Hauser L."/>
            <person name="Chang Y.J."/>
            <person name="Jeffries C.D."/>
            <person name="Brambilla E.M."/>
            <person name="Rohde M."/>
            <person name="Goker M."/>
            <person name="Detter J.C."/>
            <person name="Woyke T."/>
            <person name="Bristow J."/>
            <person name="Eisen J.A."/>
            <person name="Markowitz V."/>
            <person name="Hugenholtz P."/>
            <person name="Kyrpides N.C."/>
            <person name="Klenk H.P."/>
        </authorList>
    </citation>
    <scope>NUCLEOTIDE SEQUENCE [LARGE SCALE GENOMIC DNA]</scope>
    <source>
        <strain evidence="8">DSM 21211 / LMG 22137 / NRRL B-23946 / LB-34</strain>
    </source>
</reference>
<dbReference type="KEGG" id="dmr:Deima_2723"/>
<dbReference type="SMART" id="SM00752">
    <property type="entry name" value="HTTM"/>
    <property type="match status" value="1"/>
</dbReference>
<feature type="transmembrane region" description="Helical" evidence="5">
    <location>
        <begin position="254"/>
        <end position="281"/>
    </location>
</feature>
<evidence type="ECO:0000313" key="8">
    <source>
        <dbReference type="Proteomes" id="UP000008635"/>
    </source>
</evidence>
<feature type="transmembrane region" description="Helical" evidence="5">
    <location>
        <begin position="218"/>
        <end position="242"/>
    </location>
</feature>
<evidence type="ECO:0000256" key="2">
    <source>
        <dbReference type="ARBA" id="ARBA00022692"/>
    </source>
</evidence>
<dbReference type="RefSeq" id="WP_013557857.1">
    <property type="nucleotide sequence ID" value="NC_014958.1"/>
</dbReference>
<dbReference type="InterPro" id="IPR053934">
    <property type="entry name" value="HTTM_dom"/>
</dbReference>
<proteinExistence type="predicted"/>
<keyword evidence="3 5" id="KW-1133">Transmembrane helix</keyword>
<evidence type="ECO:0000256" key="4">
    <source>
        <dbReference type="ARBA" id="ARBA00023136"/>
    </source>
</evidence>
<keyword evidence="4 5" id="KW-0472">Membrane</keyword>
<protein>
    <submittedName>
        <fullName evidence="7">HTTM domain protein</fullName>
    </submittedName>
</protein>